<reference evidence="1 2" key="1">
    <citation type="submission" date="2019-02" db="EMBL/GenBank/DDBJ databases">
        <title>Sequencing the genomes of 1000 actinobacteria strains.</title>
        <authorList>
            <person name="Klenk H.-P."/>
        </authorList>
    </citation>
    <scope>NUCLEOTIDE SEQUENCE [LARGE SCALE GENOMIC DNA]</scope>
    <source>
        <strain evidence="1 2">DSM 45612</strain>
    </source>
</reference>
<keyword evidence="2" id="KW-1185">Reference proteome</keyword>
<evidence type="ECO:0000313" key="1">
    <source>
        <dbReference type="EMBL" id="RZU76747.1"/>
    </source>
</evidence>
<accession>A0A4Q8BFJ7</accession>
<dbReference type="EMBL" id="SHLD01000001">
    <property type="protein sequence ID" value="RZU76747.1"/>
    <property type="molecule type" value="Genomic_DNA"/>
</dbReference>
<dbReference type="Proteomes" id="UP000294114">
    <property type="component" value="Unassembled WGS sequence"/>
</dbReference>
<organism evidence="1 2">
    <name type="scientific">Micromonospora kangleipakensis</name>
    <dbReference type="NCBI Taxonomy" id="1077942"/>
    <lineage>
        <taxon>Bacteria</taxon>
        <taxon>Bacillati</taxon>
        <taxon>Actinomycetota</taxon>
        <taxon>Actinomycetes</taxon>
        <taxon>Micromonosporales</taxon>
        <taxon>Micromonosporaceae</taxon>
        <taxon>Micromonospora</taxon>
    </lineage>
</organism>
<gene>
    <name evidence="1" type="ORF">EV384_5426</name>
</gene>
<name>A0A4Q8BFJ7_9ACTN</name>
<protein>
    <submittedName>
        <fullName evidence="1">Uncharacterized protein</fullName>
    </submittedName>
</protein>
<proteinExistence type="predicted"/>
<sequence>MGGRIAGTHALMCHCCLPYLAADDETAAG</sequence>
<dbReference type="AlphaFoldDB" id="A0A4Q8BFJ7"/>
<comment type="caution">
    <text evidence="1">The sequence shown here is derived from an EMBL/GenBank/DDBJ whole genome shotgun (WGS) entry which is preliminary data.</text>
</comment>
<evidence type="ECO:0000313" key="2">
    <source>
        <dbReference type="Proteomes" id="UP000294114"/>
    </source>
</evidence>